<keyword evidence="6" id="KW-1185">Reference proteome</keyword>
<dbReference type="EMBL" id="CP000441">
    <property type="protein sequence ID" value="ABI89943.1"/>
    <property type="molecule type" value="Genomic_DNA"/>
</dbReference>
<evidence type="ECO:0000313" key="6">
    <source>
        <dbReference type="Proteomes" id="UP000000662"/>
    </source>
</evidence>
<name>Q0B7D0_BURCM</name>
<dbReference type="PANTHER" id="PTHR43391">
    <property type="entry name" value="RETINOL DEHYDROGENASE-RELATED"/>
    <property type="match status" value="1"/>
</dbReference>
<evidence type="ECO:0000256" key="3">
    <source>
        <dbReference type="SAM" id="MobiDB-lite"/>
    </source>
</evidence>
<dbReference type="Gene3D" id="3.40.50.1820">
    <property type="entry name" value="alpha/beta hydrolase"/>
    <property type="match status" value="1"/>
</dbReference>
<dbReference type="NCBIfam" id="NF004514">
    <property type="entry name" value="PRK05855.1"/>
    <property type="match status" value="1"/>
</dbReference>
<dbReference type="PROSITE" id="PS00061">
    <property type="entry name" value="ADH_SHORT"/>
    <property type="match status" value="1"/>
</dbReference>
<dbReference type="InterPro" id="IPR020904">
    <property type="entry name" value="Sc_DH/Rdtase_CS"/>
</dbReference>
<sequence length="618" mass="66586">MTRPSRAFLPNSLSPESLNDGLTMQPLSDEAPLALFELLHSETAVASGDLTLAVRTWGDPARSPVVLVHGYPDDSSVWQHVAPLLARKHYVIAYDVRGAGLSGVPKRTADYHLAKLTDDFIAVIDTLCPGRAVHLIAHDWGAIQGWEFVTDPRLAGRIASYTSCSGPCLDHVGFWLRERVLRPTPASLAKLGGQLVRSWYVVLFHLPFIPELSWRLWLGRAWPRLLRRIEKTPAAPRATQADDGAHGVRLYRANFIRCLFAPRERYAHAPVQTIVPLGDKYVSPALSENLSRWVPQYYRREVAAGHWLPLADPARFAGLAEQLIDAVESGDEPPALANARRRATSGRFSGKVVVVTGAGSGIGRCAALAFAREGATVVACDIELASAERTALLLGLIGAQTHAKCVDVGSADEMEALATWVGSELGGADVVINNAGIGMAGGILDTTAHHWERILHVNLWGVIHGSRLFAQQMAARGTGGHIVNTASAAAFGPSRDLPAYATTKAAVLMLSECMRAELAEKGIGVTAVCPGFAETGIMASTQYAGANAQDEARLRKRATKLYQMRGLKPETVAQAMVDGVLRNRPVVAVGAEAHALRIVGRFMPWLGRMLARIGMASH</sequence>
<dbReference type="AlphaFoldDB" id="Q0B7D0"/>
<dbReference type="GO" id="GO:0016491">
    <property type="term" value="F:oxidoreductase activity"/>
    <property type="evidence" value="ECO:0007669"/>
    <property type="project" value="UniProtKB-KW"/>
</dbReference>
<evidence type="ECO:0000256" key="2">
    <source>
        <dbReference type="ARBA" id="ARBA00023002"/>
    </source>
</evidence>
<feature type="region of interest" description="Disordered" evidence="3">
    <location>
        <begin position="1"/>
        <end position="21"/>
    </location>
</feature>
<dbReference type="PRINTS" id="PR00080">
    <property type="entry name" value="SDRFAMILY"/>
</dbReference>
<evidence type="ECO:0000256" key="1">
    <source>
        <dbReference type="ARBA" id="ARBA00006484"/>
    </source>
</evidence>
<dbReference type="PANTHER" id="PTHR43391:SF12">
    <property type="entry name" value="OXIDOREDUCTASE EPHD-RELATED"/>
    <property type="match status" value="1"/>
</dbReference>
<proteinExistence type="inferred from homology"/>
<dbReference type="PRINTS" id="PR00081">
    <property type="entry name" value="GDHRDH"/>
</dbReference>
<dbReference type="InterPro" id="IPR029058">
    <property type="entry name" value="AB_hydrolase_fold"/>
</dbReference>
<comment type="similarity">
    <text evidence="1">Belongs to the short-chain dehydrogenases/reductases (SDR) family.</text>
</comment>
<evidence type="ECO:0000313" key="5">
    <source>
        <dbReference type="EMBL" id="ABI89943.1"/>
    </source>
</evidence>
<dbReference type="CDD" id="cd05233">
    <property type="entry name" value="SDR_c"/>
    <property type="match status" value="1"/>
</dbReference>
<dbReference type="InterPro" id="IPR000073">
    <property type="entry name" value="AB_hydrolase_1"/>
</dbReference>
<dbReference type="InterPro" id="IPR036291">
    <property type="entry name" value="NAD(P)-bd_dom_sf"/>
</dbReference>
<dbReference type="eggNOG" id="COG0596">
    <property type="taxonomic scope" value="Bacteria"/>
</dbReference>
<protein>
    <submittedName>
        <fullName evidence="5">Short-chain dehydrogenase/reductase SDR</fullName>
    </submittedName>
</protein>
<dbReference type="SUPFAM" id="SSF53474">
    <property type="entry name" value="alpha/beta-Hydrolases"/>
    <property type="match status" value="1"/>
</dbReference>
<evidence type="ECO:0000259" key="4">
    <source>
        <dbReference type="Pfam" id="PF00561"/>
    </source>
</evidence>
<dbReference type="Pfam" id="PF00561">
    <property type="entry name" value="Abhydrolase_1"/>
    <property type="match status" value="1"/>
</dbReference>
<dbReference type="SUPFAM" id="SSF51735">
    <property type="entry name" value="NAD(P)-binding Rossmann-fold domains"/>
    <property type="match status" value="1"/>
</dbReference>
<reference evidence="5" key="1">
    <citation type="submission" date="2006-08" db="EMBL/GenBank/DDBJ databases">
        <title>Complete sequence of Chromosome 2 of Burkholderia cepacia AMMD.</title>
        <authorList>
            <consortium name="US DOE Joint Genome Institute"/>
            <person name="Copeland A."/>
            <person name="Lucas S."/>
            <person name="Lapidus A."/>
            <person name="Barry K."/>
            <person name="Detter J.C."/>
            <person name="Glavina del Rio T."/>
            <person name="Hammon N."/>
            <person name="Israni S."/>
            <person name="Pitluck S."/>
            <person name="Bruce D."/>
            <person name="Chain P."/>
            <person name="Malfatti S."/>
            <person name="Shin M."/>
            <person name="Vergez L."/>
            <person name="Schmutz J."/>
            <person name="Larimer F."/>
            <person name="Land M."/>
            <person name="Hauser L."/>
            <person name="Kyrpides N."/>
            <person name="Kim E."/>
            <person name="Parke J."/>
            <person name="Coenye T."/>
            <person name="Konstantinidis K."/>
            <person name="Ramette A."/>
            <person name="Tiedje J."/>
            <person name="Richardson P."/>
        </authorList>
    </citation>
    <scope>NUCLEOTIDE SEQUENCE</scope>
    <source>
        <strain evidence="5">AMMD</strain>
    </source>
</reference>
<dbReference type="Gene3D" id="3.40.50.720">
    <property type="entry name" value="NAD(P)-binding Rossmann-like Domain"/>
    <property type="match status" value="1"/>
</dbReference>
<dbReference type="ESTHER" id="burch-a0b227">
    <property type="family name" value="Epoxide_hydrolase"/>
</dbReference>
<accession>Q0B7D0</accession>
<feature type="domain" description="AB hydrolase-1" evidence="4">
    <location>
        <begin position="64"/>
        <end position="310"/>
    </location>
</feature>
<keyword evidence="2" id="KW-0560">Oxidoreductase</keyword>
<gene>
    <name evidence="5" type="ordered locus">Bamb_4391</name>
</gene>
<feature type="compositionally biased region" description="Polar residues" evidence="3">
    <location>
        <begin position="11"/>
        <end position="21"/>
    </location>
</feature>
<dbReference type="Pfam" id="PF00106">
    <property type="entry name" value="adh_short"/>
    <property type="match status" value="1"/>
</dbReference>
<organism evidence="5 6">
    <name type="scientific">Burkholderia ambifaria (strain ATCC BAA-244 / DSM 16087 / CCUG 44356 / LMG 19182 / AMMD)</name>
    <name type="common">Burkholderia cepacia (strain AMMD)</name>
    <dbReference type="NCBI Taxonomy" id="339670"/>
    <lineage>
        <taxon>Bacteria</taxon>
        <taxon>Pseudomonadati</taxon>
        <taxon>Pseudomonadota</taxon>
        <taxon>Betaproteobacteria</taxon>
        <taxon>Burkholderiales</taxon>
        <taxon>Burkholderiaceae</taxon>
        <taxon>Burkholderia</taxon>
        <taxon>Burkholderia cepacia complex</taxon>
    </lineage>
</organism>
<dbReference type="eggNOG" id="COG0300">
    <property type="taxonomic scope" value="Bacteria"/>
</dbReference>
<dbReference type="Proteomes" id="UP000000662">
    <property type="component" value="Chromosome 2"/>
</dbReference>
<dbReference type="KEGG" id="bam:Bamb_4391"/>
<dbReference type="FunFam" id="3.40.50.720:FF:000084">
    <property type="entry name" value="Short-chain dehydrogenase reductase"/>
    <property type="match status" value="1"/>
</dbReference>
<dbReference type="InterPro" id="IPR002347">
    <property type="entry name" value="SDR_fam"/>
</dbReference>